<evidence type="ECO:0000256" key="11">
    <source>
        <dbReference type="ARBA" id="ARBA00023268"/>
    </source>
</evidence>
<evidence type="ECO:0000259" key="17">
    <source>
        <dbReference type="Pfam" id="PF00905"/>
    </source>
</evidence>
<feature type="region of interest" description="Disordered" evidence="15">
    <location>
        <begin position="35"/>
        <end position="92"/>
    </location>
</feature>
<accession>A0A1H0IQC6</accession>
<comment type="pathway">
    <text evidence="1">Cell wall biogenesis; peptidoglycan biosynthesis.</text>
</comment>
<dbReference type="GO" id="GO:0009252">
    <property type="term" value="P:peptidoglycan biosynthetic process"/>
    <property type="evidence" value="ECO:0007669"/>
    <property type="project" value="UniProtKB-UniPathway"/>
</dbReference>
<feature type="compositionally biased region" description="Basic and acidic residues" evidence="15">
    <location>
        <begin position="782"/>
        <end position="791"/>
    </location>
</feature>
<keyword evidence="6" id="KW-0328">Glycosyltransferase</keyword>
<dbReference type="AlphaFoldDB" id="A0A1H0IQC6"/>
<keyword evidence="16" id="KW-1133">Transmembrane helix</keyword>
<evidence type="ECO:0000256" key="14">
    <source>
        <dbReference type="ARBA" id="ARBA00049902"/>
    </source>
</evidence>
<comment type="similarity">
    <text evidence="3">In the N-terminal section; belongs to the glycosyltransferase 51 family.</text>
</comment>
<evidence type="ECO:0000256" key="7">
    <source>
        <dbReference type="ARBA" id="ARBA00022679"/>
    </source>
</evidence>
<dbReference type="InterPro" id="IPR050396">
    <property type="entry name" value="Glycosyltr_51/Transpeptidase"/>
</dbReference>
<comment type="catalytic activity">
    <reaction evidence="14">
        <text>[GlcNAc-(1-&gt;4)-Mur2Ac(oyl-L-Ala-gamma-D-Glu-L-Lys-D-Ala-D-Ala)](n)-di-trans,octa-cis-undecaprenyl diphosphate + beta-D-GlcNAc-(1-&gt;4)-Mur2Ac(oyl-L-Ala-gamma-D-Glu-L-Lys-D-Ala-D-Ala)-di-trans,octa-cis-undecaprenyl diphosphate = [GlcNAc-(1-&gt;4)-Mur2Ac(oyl-L-Ala-gamma-D-Glu-L-Lys-D-Ala-D-Ala)](n+1)-di-trans,octa-cis-undecaprenyl diphosphate + di-trans,octa-cis-undecaprenyl diphosphate + H(+)</text>
        <dbReference type="Rhea" id="RHEA:23708"/>
        <dbReference type="Rhea" id="RHEA-COMP:9602"/>
        <dbReference type="Rhea" id="RHEA-COMP:9603"/>
        <dbReference type="ChEBI" id="CHEBI:15378"/>
        <dbReference type="ChEBI" id="CHEBI:58405"/>
        <dbReference type="ChEBI" id="CHEBI:60033"/>
        <dbReference type="ChEBI" id="CHEBI:78435"/>
        <dbReference type="EC" id="2.4.99.28"/>
    </reaction>
</comment>
<evidence type="ECO:0000256" key="16">
    <source>
        <dbReference type="SAM" id="Phobius"/>
    </source>
</evidence>
<dbReference type="Gene3D" id="3.40.710.10">
    <property type="entry name" value="DD-peptidase/beta-lactamase superfamily"/>
    <property type="match status" value="1"/>
</dbReference>
<evidence type="ECO:0000256" key="1">
    <source>
        <dbReference type="ARBA" id="ARBA00004752"/>
    </source>
</evidence>
<keyword evidence="7" id="KW-0808">Transferase</keyword>
<keyword evidence="5" id="KW-0645">Protease</keyword>
<feature type="region of interest" description="Disordered" evidence="15">
    <location>
        <begin position="1"/>
        <end position="22"/>
    </location>
</feature>
<feature type="domain" description="Glycosyl transferase family 51" evidence="18">
    <location>
        <begin position="166"/>
        <end position="329"/>
    </location>
</feature>
<dbReference type="InterPro" id="IPR012338">
    <property type="entry name" value="Beta-lactam/transpept-like"/>
</dbReference>
<keyword evidence="11" id="KW-0511">Multifunctional enzyme</keyword>
<dbReference type="OrthoDB" id="9766909at2"/>
<keyword evidence="12" id="KW-0961">Cell wall biogenesis/degradation</keyword>
<evidence type="ECO:0000256" key="13">
    <source>
        <dbReference type="ARBA" id="ARBA00034000"/>
    </source>
</evidence>
<protein>
    <submittedName>
        <fullName evidence="19">Penicillin-binding protein 1A</fullName>
    </submittedName>
</protein>
<dbReference type="UniPathway" id="UPA00219"/>
<dbReference type="Proteomes" id="UP000198793">
    <property type="component" value="Unassembled WGS sequence"/>
</dbReference>
<dbReference type="STRING" id="1166073.SAMN05192530_105272"/>
<dbReference type="EMBL" id="FNIT01000005">
    <property type="protein sequence ID" value="SDO33492.1"/>
    <property type="molecule type" value="Genomic_DNA"/>
</dbReference>
<dbReference type="GO" id="GO:0030288">
    <property type="term" value="C:outer membrane-bounded periplasmic space"/>
    <property type="evidence" value="ECO:0007669"/>
    <property type="project" value="TreeGrafter"/>
</dbReference>
<dbReference type="PANTHER" id="PTHR32282:SF33">
    <property type="entry name" value="PEPTIDOGLYCAN GLYCOSYLTRANSFERASE"/>
    <property type="match status" value="1"/>
</dbReference>
<sequence length="887" mass="94252">MAFSRNKGRIEPTFGASSVDDDSVVRVSADDRAVMPMAASSSRKRPVIEGTARRDPPSTPSRDLGSNRRSGGGGNGSGGGGSSGGGGGLGGFFGGRRKRPRRSFFGHMVRLCFMLVIWGGLAGLAVLGYFAAKLPQEAWAIPARPPNVKIVSVSGDLLADRGTTGGEAVALDQISPYVPKAVLAIEDRRFYSHWGVDPLGIIRAFSENMAAGETVQGGSTLTQQLAKNIFLTPDQTLQRKIQEAILALWLEQKFTKDQILEMYLNRVYFGSGATGIQAAARRYFDKNAADLTLPEAATLAGLLKAPSRLSPVRDPDAARARAAVVLQAMLDEHAISQGEFEAAKAAKPTKARSFWTGAEHYAADMVMRDLPLLVGEIHEDVVVETTIDLGLEKKAEAAIRKTIDGAKQNVSQGALVSIDGTGAIRAIVGGRDYAESQFNRAADAKRQPGSAFKPFVYETALEFGVRPETVVNDAPIRIGNWSPSNYDNRFRGEVSVADAVAKSLNTIAAKLTADVGPQAVIDTAKRMGITSPLVDNASLALGTSEVSLVELTGAYAPFANGGYQATPHLVNRVTTASGKVLYERDDAVPPVIVTSDIVAMMNAMLERVVSSGTGRRAALKDWQVAGKSGTTQDFKDAWFIGYTANLTTGVWLGNDNGAPMKQVTGGSLPADAWKSFMTAAHEGLPAMPLPGNYRIGDPANIPVANNAQDRIIGYDAAGNPVYENTELPGGAPADDGFYDVPGAQTGAPLPPAGQMPRVEPGAGFYDQEQVPVARGEAPPVRRLPDNRRADPQDDYAVAPADPYGDDRYGGPPPVYDDPTQYGEPARMRPPENVGPARVVRRSDLPPDAVLEGPARRVSPDQLPPDAVLEGPVGGRESDRSLFRGLFN</sequence>
<organism evidence="19 20">
    <name type="scientific">Aureimonas jatrophae</name>
    <dbReference type="NCBI Taxonomy" id="1166073"/>
    <lineage>
        <taxon>Bacteria</taxon>
        <taxon>Pseudomonadati</taxon>
        <taxon>Pseudomonadota</taxon>
        <taxon>Alphaproteobacteria</taxon>
        <taxon>Hyphomicrobiales</taxon>
        <taxon>Aurantimonadaceae</taxon>
        <taxon>Aureimonas</taxon>
    </lineage>
</organism>
<evidence type="ECO:0000256" key="9">
    <source>
        <dbReference type="ARBA" id="ARBA00022960"/>
    </source>
</evidence>
<evidence type="ECO:0000256" key="3">
    <source>
        <dbReference type="ARBA" id="ARBA00007739"/>
    </source>
</evidence>
<keyword evidence="20" id="KW-1185">Reference proteome</keyword>
<feature type="transmembrane region" description="Helical" evidence="16">
    <location>
        <begin position="108"/>
        <end position="132"/>
    </location>
</feature>
<dbReference type="FunFam" id="1.10.3810.10:FF:000001">
    <property type="entry name" value="Penicillin-binding protein 1A"/>
    <property type="match status" value="1"/>
</dbReference>
<feature type="domain" description="Penicillin-binding protein transpeptidase" evidence="17">
    <location>
        <begin position="420"/>
        <end position="644"/>
    </location>
</feature>
<feature type="region of interest" description="Disordered" evidence="15">
    <location>
        <begin position="725"/>
        <end position="887"/>
    </location>
</feature>
<comment type="catalytic activity">
    <reaction evidence="13">
        <text>Preferential cleavage: (Ac)2-L-Lys-D-Ala-|-D-Ala. Also transpeptidation of peptidyl-alanyl moieties that are N-acyl substituents of D-alanine.</text>
        <dbReference type="EC" id="3.4.16.4"/>
    </reaction>
</comment>
<evidence type="ECO:0000256" key="4">
    <source>
        <dbReference type="ARBA" id="ARBA00022645"/>
    </source>
</evidence>
<dbReference type="Pfam" id="PF00912">
    <property type="entry name" value="Transgly"/>
    <property type="match status" value="1"/>
</dbReference>
<dbReference type="GO" id="GO:0008658">
    <property type="term" value="F:penicillin binding"/>
    <property type="evidence" value="ECO:0007669"/>
    <property type="project" value="InterPro"/>
</dbReference>
<keyword evidence="9" id="KW-0133">Cell shape</keyword>
<evidence type="ECO:0000256" key="6">
    <source>
        <dbReference type="ARBA" id="ARBA00022676"/>
    </source>
</evidence>
<dbReference type="PANTHER" id="PTHR32282">
    <property type="entry name" value="BINDING PROTEIN TRANSPEPTIDASE, PUTATIVE-RELATED"/>
    <property type="match status" value="1"/>
</dbReference>
<dbReference type="GO" id="GO:0006508">
    <property type="term" value="P:proteolysis"/>
    <property type="evidence" value="ECO:0007669"/>
    <property type="project" value="UniProtKB-KW"/>
</dbReference>
<evidence type="ECO:0000313" key="19">
    <source>
        <dbReference type="EMBL" id="SDO33492.1"/>
    </source>
</evidence>
<evidence type="ECO:0000313" key="20">
    <source>
        <dbReference type="Proteomes" id="UP000198793"/>
    </source>
</evidence>
<evidence type="ECO:0000256" key="5">
    <source>
        <dbReference type="ARBA" id="ARBA00022670"/>
    </source>
</evidence>
<dbReference type="RefSeq" id="WP_090673932.1">
    <property type="nucleotide sequence ID" value="NZ_FNIT01000005.1"/>
</dbReference>
<reference evidence="19 20" key="1">
    <citation type="submission" date="2016-10" db="EMBL/GenBank/DDBJ databases">
        <authorList>
            <person name="de Groot N.N."/>
        </authorList>
    </citation>
    <scope>NUCLEOTIDE SEQUENCE [LARGE SCALE GENOMIC DNA]</scope>
    <source>
        <strain evidence="20">L7-484,KACC 16230,DSM 25025</strain>
    </source>
</reference>
<dbReference type="SUPFAM" id="SSF53955">
    <property type="entry name" value="Lysozyme-like"/>
    <property type="match status" value="1"/>
</dbReference>
<dbReference type="GO" id="GO:0008955">
    <property type="term" value="F:peptidoglycan glycosyltransferase activity"/>
    <property type="evidence" value="ECO:0007669"/>
    <property type="project" value="UniProtKB-EC"/>
</dbReference>
<proteinExistence type="inferred from homology"/>
<evidence type="ECO:0000256" key="10">
    <source>
        <dbReference type="ARBA" id="ARBA00022984"/>
    </source>
</evidence>
<dbReference type="InterPro" id="IPR001460">
    <property type="entry name" value="PCN-bd_Tpept"/>
</dbReference>
<keyword evidence="8" id="KW-0378">Hydrolase</keyword>
<keyword evidence="16" id="KW-0812">Transmembrane</keyword>
<dbReference type="SUPFAM" id="SSF56601">
    <property type="entry name" value="beta-lactamase/transpeptidase-like"/>
    <property type="match status" value="1"/>
</dbReference>
<keyword evidence="16" id="KW-0472">Membrane</keyword>
<evidence type="ECO:0000259" key="18">
    <source>
        <dbReference type="Pfam" id="PF00912"/>
    </source>
</evidence>
<dbReference type="GO" id="GO:0071555">
    <property type="term" value="P:cell wall organization"/>
    <property type="evidence" value="ECO:0007669"/>
    <property type="project" value="UniProtKB-KW"/>
</dbReference>
<dbReference type="GO" id="GO:0008360">
    <property type="term" value="P:regulation of cell shape"/>
    <property type="evidence" value="ECO:0007669"/>
    <property type="project" value="UniProtKB-KW"/>
</dbReference>
<evidence type="ECO:0000256" key="12">
    <source>
        <dbReference type="ARBA" id="ARBA00023316"/>
    </source>
</evidence>
<keyword evidence="4" id="KW-0121">Carboxypeptidase</keyword>
<dbReference type="InterPro" id="IPR023346">
    <property type="entry name" value="Lysozyme-like_dom_sf"/>
</dbReference>
<evidence type="ECO:0000256" key="8">
    <source>
        <dbReference type="ARBA" id="ARBA00022801"/>
    </source>
</evidence>
<feature type="compositionally biased region" description="Gly residues" evidence="15">
    <location>
        <begin position="70"/>
        <end position="92"/>
    </location>
</feature>
<dbReference type="GO" id="GO:0009002">
    <property type="term" value="F:serine-type D-Ala-D-Ala carboxypeptidase activity"/>
    <property type="evidence" value="ECO:0007669"/>
    <property type="project" value="UniProtKB-EC"/>
</dbReference>
<evidence type="ECO:0000256" key="2">
    <source>
        <dbReference type="ARBA" id="ARBA00007090"/>
    </source>
</evidence>
<dbReference type="Pfam" id="PF00905">
    <property type="entry name" value="Transpeptidase"/>
    <property type="match status" value="1"/>
</dbReference>
<dbReference type="InterPro" id="IPR036950">
    <property type="entry name" value="PBP_transglycosylase"/>
</dbReference>
<comment type="similarity">
    <text evidence="2">In the C-terminal section; belongs to the transpeptidase family.</text>
</comment>
<dbReference type="InterPro" id="IPR001264">
    <property type="entry name" value="Glyco_trans_51"/>
</dbReference>
<dbReference type="Gene3D" id="1.10.3810.10">
    <property type="entry name" value="Biosynthetic peptidoglycan transglycosylase-like"/>
    <property type="match status" value="1"/>
</dbReference>
<gene>
    <name evidence="19" type="ORF">SAMN05192530_105272</name>
</gene>
<evidence type="ECO:0000256" key="15">
    <source>
        <dbReference type="SAM" id="MobiDB-lite"/>
    </source>
</evidence>
<dbReference type="NCBIfam" id="TIGR02074">
    <property type="entry name" value="PBP_1a_fam"/>
    <property type="match status" value="1"/>
</dbReference>
<name>A0A1H0IQC6_9HYPH</name>
<keyword evidence="10" id="KW-0573">Peptidoglycan synthesis</keyword>